<proteinExistence type="predicted"/>
<dbReference type="InterPro" id="IPR041685">
    <property type="entry name" value="AAA_GajA/Old/RecF-like"/>
</dbReference>
<dbReference type="EMBL" id="JAHEAC010000009">
    <property type="protein sequence ID" value="MBX8643500.1"/>
    <property type="molecule type" value="Genomic_DNA"/>
</dbReference>
<organism evidence="2 3">
    <name type="scientific">Candidatus Sysuiplasma superficiale</name>
    <dbReference type="NCBI Taxonomy" id="2823368"/>
    <lineage>
        <taxon>Archaea</taxon>
        <taxon>Methanobacteriati</taxon>
        <taxon>Thermoplasmatota</taxon>
        <taxon>Thermoplasmata</taxon>
        <taxon>Candidatus Sysuiplasmatales</taxon>
        <taxon>Candidatus Sysuiplasmataceae</taxon>
        <taxon>Candidatus Sysuiplasma</taxon>
    </lineage>
</organism>
<dbReference type="Gene3D" id="3.40.50.300">
    <property type="entry name" value="P-loop containing nucleotide triphosphate hydrolases"/>
    <property type="match status" value="1"/>
</dbReference>
<dbReference type="Proteomes" id="UP000750197">
    <property type="component" value="Unassembled WGS sequence"/>
</dbReference>
<dbReference type="AlphaFoldDB" id="A0A8J7YN86"/>
<dbReference type="InterPro" id="IPR027417">
    <property type="entry name" value="P-loop_NTPase"/>
</dbReference>
<dbReference type="GO" id="GO:0016887">
    <property type="term" value="F:ATP hydrolysis activity"/>
    <property type="evidence" value="ECO:0007669"/>
    <property type="project" value="InterPro"/>
</dbReference>
<reference evidence="2" key="1">
    <citation type="submission" date="2021-05" db="EMBL/GenBank/DDBJ databases">
        <title>Genomic insights into ecological role and evolution of a novel Thermoplasmata order Candidatus Sysuiplasmatales.</title>
        <authorList>
            <person name="Yuan Y."/>
        </authorList>
    </citation>
    <scope>NUCLEOTIDE SEQUENCE</scope>
    <source>
        <strain evidence="2">TUT19-bin139</strain>
    </source>
</reference>
<dbReference type="Pfam" id="PF13175">
    <property type="entry name" value="AAA_15"/>
    <property type="match status" value="1"/>
</dbReference>
<evidence type="ECO:0000313" key="3">
    <source>
        <dbReference type="Proteomes" id="UP000750197"/>
    </source>
</evidence>
<dbReference type="PANTHER" id="PTHR43581:SF2">
    <property type="entry name" value="EXCINUCLEASE ATPASE SUBUNIT"/>
    <property type="match status" value="1"/>
</dbReference>
<feature type="domain" description="Endonuclease GajA/Old nuclease/RecF-like AAA" evidence="1">
    <location>
        <begin position="4"/>
        <end position="421"/>
    </location>
</feature>
<dbReference type="PANTHER" id="PTHR43581">
    <property type="entry name" value="ATP/GTP PHOSPHATASE"/>
    <property type="match status" value="1"/>
</dbReference>
<sequence>MNLITRFEIRKLHGVKNIDLKLVDNTLILVGENGAGKSTVLQLFYYLLSGQWNSMAKYQFESVCLTIENKKFTLLYTDIEKYLGNRIGRRHLMRLPPPLRHRVFALLEQTEGQLVTPELEAIFDQYDIPLRPLLHELNLFEPSSGKKKAEPLRQTLEGIRESFNAQLLYLPTYRRIEQELSLIFKGLDERELRNRERLLAQGKGDTFVELVEFGMKDVEEAVNETRKELDRFARESLNTLTFSYLGDIVEHKYTTVNLDKIKSASQMTVENILSRIQESILSSANKKHLRDIIDGVKSGGKQDEHSQVICHYFTKLMAFHEELEAKEAKIVNFCRVCNEYMVDKELKYDTATFHFTIRPKGTDDDSREIKLHHLSSGEKQIVSLFSHLYLSGDKQYFVLIDEPELSLSVPWQRKFLLDIKNADFCIGLLAVSHSPFIYDNELKKYAHGLGEFIE</sequence>
<comment type="caution">
    <text evidence="2">The sequence shown here is derived from an EMBL/GenBank/DDBJ whole genome shotgun (WGS) entry which is preliminary data.</text>
</comment>
<evidence type="ECO:0000259" key="1">
    <source>
        <dbReference type="Pfam" id="PF13175"/>
    </source>
</evidence>
<dbReference type="SUPFAM" id="SSF52540">
    <property type="entry name" value="P-loop containing nucleoside triphosphate hydrolases"/>
    <property type="match status" value="1"/>
</dbReference>
<protein>
    <submittedName>
        <fullName evidence="2">AAA family ATPase</fullName>
    </submittedName>
</protein>
<accession>A0A8J7YN86</accession>
<name>A0A8J7YN86_9ARCH</name>
<dbReference type="GO" id="GO:0005524">
    <property type="term" value="F:ATP binding"/>
    <property type="evidence" value="ECO:0007669"/>
    <property type="project" value="InterPro"/>
</dbReference>
<evidence type="ECO:0000313" key="2">
    <source>
        <dbReference type="EMBL" id="MBX8643500.1"/>
    </source>
</evidence>
<gene>
    <name evidence="2" type="ORF">KIY12_02050</name>
</gene>
<dbReference type="InterPro" id="IPR051396">
    <property type="entry name" value="Bact_Antivir_Def_Nuclease"/>
</dbReference>